<proteinExistence type="predicted"/>
<evidence type="ECO:0000313" key="3">
    <source>
        <dbReference type="EMBL" id="USW59195.1"/>
    </source>
</evidence>
<feature type="region of interest" description="Disordered" evidence="1">
    <location>
        <begin position="1"/>
        <end position="21"/>
    </location>
</feature>
<evidence type="ECO:0000259" key="2">
    <source>
        <dbReference type="Pfam" id="PF00646"/>
    </source>
</evidence>
<name>A0A9Q9B204_9PEZI</name>
<dbReference type="Proteomes" id="UP001056384">
    <property type="component" value="Chromosome 12"/>
</dbReference>
<dbReference type="InterPro" id="IPR001810">
    <property type="entry name" value="F-box_dom"/>
</dbReference>
<feature type="domain" description="F-box" evidence="2">
    <location>
        <begin position="111"/>
        <end position="143"/>
    </location>
</feature>
<organism evidence="3 4">
    <name type="scientific">Septoria linicola</name>
    <dbReference type="NCBI Taxonomy" id="215465"/>
    <lineage>
        <taxon>Eukaryota</taxon>
        <taxon>Fungi</taxon>
        <taxon>Dikarya</taxon>
        <taxon>Ascomycota</taxon>
        <taxon>Pezizomycotina</taxon>
        <taxon>Dothideomycetes</taxon>
        <taxon>Dothideomycetidae</taxon>
        <taxon>Mycosphaerellales</taxon>
        <taxon>Mycosphaerellaceae</taxon>
        <taxon>Septoria</taxon>
    </lineage>
</organism>
<dbReference type="EMBL" id="CP099429">
    <property type="protein sequence ID" value="USW59195.1"/>
    <property type="molecule type" value="Genomic_DNA"/>
</dbReference>
<dbReference type="SUPFAM" id="SSF81383">
    <property type="entry name" value="F-box domain"/>
    <property type="match status" value="1"/>
</dbReference>
<sequence>MARRTIMSTKTTPLSATARPSTSDVCDYARAPKHITAMGSGAKSDPICLETSGTSDDPICLDEEHDTTTSIICEPLKTRASKTPVSEPLQISEQITDVVGQAAAKVFGIAELHEMILDQLPLREVIVASRVSREWSAAIKSSKTLQRKLFFLPAQSSAVVEANPVLQDLAIVLWIELKKGKQLMSDLPDAWARPEASWRRMLVGHAGNGGMIGCCVFGDGYCLGDRHFFFNDHATHYKITLERTVDIMFYSSPEEGPLAMCRRARRLDSLKFEVTGARLPAGMQAEIDNCKCQHCVAQH</sequence>
<dbReference type="AlphaFoldDB" id="A0A9Q9B204"/>
<accession>A0A9Q9B204</accession>
<protein>
    <submittedName>
        <fullName evidence="3">F-box domain-containing protein</fullName>
    </submittedName>
</protein>
<dbReference type="InterPro" id="IPR036047">
    <property type="entry name" value="F-box-like_dom_sf"/>
</dbReference>
<evidence type="ECO:0000256" key="1">
    <source>
        <dbReference type="SAM" id="MobiDB-lite"/>
    </source>
</evidence>
<gene>
    <name evidence="3" type="ORF">Slin15195_G125140</name>
</gene>
<keyword evidence="4" id="KW-1185">Reference proteome</keyword>
<dbReference type="OrthoDB" id="3800738at2759"/>
<evidence type="ECO:0000313" key="4">
    <source>
        <dbReference type="Proteomes" id="UP001056384"/>
    </source>
</evidence>
<reference evidence="3" key="1">
    <citation type="submission" date="2022-06" db="EMBL/GenBank/DDBJ databases">
        <title>Complete genome sequences of two strains of the flax pathogen Septoria linicola.</title>
        <authorList>
            <person name="Lapalu N."/>
            <person name="Simon A."/>
            <person name="Demenou B."/>
            <person name="Paumier D."/>
            <person name="Guillot M.-P."/>
            <person name="Gout L."/>
            <person name="Valade R."/>
        </authorList>
    </citation>
    <scope>NUCLEOTIDE SEQUENCE</scope>
    <source>
        <strain evidence="3">SE15195</strain>
    </source>
</reference>
<dbReference type="Pfam" id="PF00646">
    <property type="entry name" value="F-box"/>
    <property type="match status" value="1"/>
</dbReference>